<reference evidence="2" key="1">
    <citation type="submission" date="2023-10" db="EMBL/GenBank/DDBJ databases">
        <authorList>
            <person name="Chen Y."/>
            <person name="Shah S."/>
            <person name="Dougan E. K."/>
            <person name="Thang M."/>
            <person name="Chan C."/>
        </authorList>
    </citation>
    <scope>NUCLEOTIDE SEQUENCE [LARGE SCALE GENOMIC DNA]</scope>
</reference>
<keyword evidence="3" id="KW-1185">Reference proteome</keyword>
<dbReference type="EMBL" id="CAUYUJ010005557">
    <property type="protein sequence ID" value="CAK0814110.1"/>
    <property type="molecule type" value="Genomic_DNA"/>
</dbReference>
<organism evidence="2 3">
    <name type="scientific">Prorocentrum cordatum</name>
    <dbReference type="NCBI Taxonomy" id="2364126"/>
    <lineage>
        <taxon>Eukaryota</taxon>
        <taxon>Sar</taxon>
        <taxon>Alveolata</taxon>
        <taxon>Dinophyceae</taxon>
        <taxon>Prorocentrales</taxon>
        <taxon>Prorocentraceae</taxon>
        <taxon>Prorocentrum</taxon>
    </lineage>
</organism>
<comment type="caution">
    <text evidence="2">The sequence shown here is derived from an EMBL/GenBank/DDBJ whole genome shotgun (WGS) entry which is preliminary data.</text>
</comment>
<evidence type="ECO:0000256" key="1">
    <source>
        <dbReference type="SAM" id="MobiDB-lite"/>
    </source>
</evidence>
<evidence type="ECO:0000313" key="2">
    <source>
        <dbReference type="EMBL" id="CAK0814110.1"/>
    </source>
</evidence>
<sequence length="139" mass="14828">MDQHPVADMGARWIVNSSRSMSSEIPLPWEPFPSSPAQNARSTEPDKKLGAPPEDPAGPLLGGPVTSQSRSSVLQSGAGVNLWAFRSSGGRPAHRPPTARATCTHCRAERSPPELQDAAARWRHVENPQTSMGTTPLTG</sequence>
<protein>
    <submittedName>
        <fullName evidence="2">Uncharacterized protein</fullName>
    </submittedName>
</protein>
<gene>
    <name evidence="2" type="ORF">PCOR1329_LOCUS17794</name>
</gene>
<name>A0ABN9R7W8_9DINO</name>
<dbReference type="Proteomes" id="UP001189429">
    <property type="component" value="Unassembled WGS sequence"/>
</dbReference>
<evidence type="ECO:0000313" key="3">
    <source>
        <dbReference type="Proteomes" id="UP001189429"/>
    </source>
</evidence>
<proteinExistence type="predicted"/>
<feature type="region of interest" description="Disordered" evidence="1">
    <location>
        <begin position="23"/>
        <end position="73"/>
    </location>
</feature>
<accession>A0ABN9R7W8</accession>